<feature type="compositionally biased region" description="Low complexity" evidence="9">
    <location>
        <begin position="1"/>
        <end position="15"/>
    </location>
</feature>
<evidence type="ECO:0000256" key="3">
    <source>
        <dbReference type="ARBA" id="ARBA00022536"/>
    </source>
</evidence>
<sequence length="254" mass="26810">NITPTLPTTNITPTLAGEPTTNITPTLAGEPTTNITPTLAGESTTNITPTLAGEPTTNITPTLAGEPTTNITPTLAGEPTTNITPTLAGESTTNITPTLAGEPTTNITPTLAGEPTTTITPTIASETTTPVPTKPQGPCDGNPCKDGSACELRSNQTFVCLCLAGDDYDYLNRKCVIAKVFPGQLGLPDLPYETNMSFSDSPEFQEVSSKITILVSNTFSPLFIWLLLLVLYFKAFSGNATNCFCVFHIPHLLY</sequence>
<dbReference type="Ensembl" id="ENSCLMT00005034908.1">
    <property type="protein sequence ID" value="ENSCLMP00005033521.1"/>
    <property type="gene ID" value="ENSCLMG00005016074.1"/>
</dbReference>
<feature type="compositionally biased region" description="Polar residues" evidence="9">
    <location>
        <begin position="19"/>
        <end position="107"/>
    </location>
</feature>
<keyword evidence="4" id="KW-0732">Signal</keyword>
<dbReference type="PANTHER" id="PTHR24037:SF10">
    <property type="entry name" value="MUCIN-13"/>
    <property type="match status" value="1"/>
</dbReference>
<evidence type="ECO:0000256" key="9">
    <source>
        <dbReference type="SAM" id="MobiDB-lite"/>
    </source>
</evidence>
<evidence type="ECO:0008006" key="13">
    <source>
        <dbReference type="Google" id="ProtNLM"/>
    </source>
</evidence>
<evidence type="ECO:0000256" key="2">
    <source>
        <dbReference type="ARBA" id="ARBA00022475"/>
    </source>
</evidence>
<keyword evidence="12" id="KW-1185">Reference proteome</keyword>
<evidence type="ECO:0000256" key="6">
    <source>
        <dbReference type="ARBA" id="ARBA00023136"/>
    </source>
</evidence>
<proteinExistence type="predicted"/>
<keyword evidence="5" id="KW-0677">Repeat</keyword>
<dbReference type="GeneTree" id="ENSGT01030000235331"/>
<dbReference type="GO" id="GO:0005886">
    <property type="term" value="C:plasma membrane"/>
    <property type="evidence" value="ECO:0007669"/>
    <property type="project" value="UniProtKB-SubCell"/>
</dbReference>
<protein>
    <recommendedName>
        <fullName evidence="13">EGF-like domain-containing protein</fullName>
    </recommendedName>
</protein>
<comment type="subcellular location">
    <subcellularLocation>
        <location evidence="1">Cell membrane</location>
    </subcellularLocation>
</comment>
<keyword evidence="2" id="KW-1003">Cell membrane</keyword>
<evidence type="ECO:0000313" key="11">
    <source>
        <dbReference type="Ensembl" id="ENSCLMP00005033521.1"/>
    </source>
</evidence>
<reference evidence="11" key="2">
    <citation type="submission" date="2025-09" db="UniProtKB">
        <authorList>
            <consortium name="Ensembl"/>
        </authorList>
    </citation>
    <scope>IDENTIFICATION</scope>
</reference>
<evidence type="ECO:0000313" key="12">
    <source>
        <dbReference type="Proteomes" id="UP000694565"/>
    </source>
</evidence>
<keyword evidence="8" id="KW-0325">Glycoprotein</keyword>
<dbReference type="AlphaFoldDB" id="A0A8C2ZY44"/>
<keyword evidence="6 10" id="KW-0472">Membrane</keyword>
<evidence type="ECO:0000256" key="7">
    <source>
        <dbReference type="ARBA" id="ARBA00023157"/>
    </source>
</evidence>
<keyword evidence="10" id="KW-0812">Transmembrane</keyword>
<keyword evidence="3" id="KW-0245">EGF-like domain</keyword>
<evidence type="ECO:0000256" key="5">
    <source>
        <dbReference type="ARBA" id="ARBA00022737"/>
    </source>
</evidence>
<feature type="transmembrane region" description="Helical" evidence="10">
    <location>
        <begin position="211"/>
        <end position="233"/>
    </location>
</feature>
<evidence type="ECO:0000256" key="1">
    <source>
        <dbReference type="ARBA" id="ARBA00004236"/>
    </source>
</evidence>
<keyword evidence="7" id="KW-1015">Disulfide bond</keyword>
<evidence type="ECO:0000256" key="4">
    <source>
        <dbReference type="ARBA" id="ARBA00022729"/>
    </source>
</evidence>
<organism evidence="11 12">
    <name type="scientific">Cyclopterus lumpus</name>
    <name type="common">Lumpsucker</name>
    <dbReference type="NCBI Taxonomy" id="8103"/>
    <lineage>
        <taxon>Eukaryota</taxon>
        <taxon>Metazoa</taxon>
        <taxon>Chordata</taxon>
        <taxon>Craniata</taxon>
        <taxon>Vertebrata</taxon>
        <taxon>Euteleostomi</taxon>
        <taxon>Actinopterygii</taxon>
        <taxon>Neopterygii</taxon>
        <taxon>Teleostei</taxon>
        <taxon>Neoteleostei</taxon>
        <taxon>Acanthomorphata</taxon>
        <taxon>Eupercaria</taxon>
        <taxon>Perciformes</taxon>
        <taxon>Cottioidei</taxon>
        <taxon>Cottales</taxon>
        <taxon>Cyclopteridae</taxon>
        <taxon>Cyclopterus</taxon>
    </lineage>
</organism>
<evidence type="ECO:0000256" key="10">
    <source>
        <dbReference type="SAM" id="Phobius"/>
    </source>
</evidence>
<feature type="compositionally biased region" description="Low complexity" evidence="9">
    <location>
        <begin position="108"/>
        <end position="130"/>
    </location>
</feature>
<keyword evidence="10" id="KW-1133">Transmembrane helix</keyword>
<evidence type="ECO:0000256" key="8">
    <source>
        <dbReference type="ARBA" id="ARBA00023180"/>
    </source>
</evidence>
<dbReference type="Proteomes" id="UP000694565">
    <property type="component" value="Unplaced"/>
</dbReference>
<reference evidence="11" key="1">
    <citation type="submission" date="2025-08" db="UniProtKB">
        <authorList>
            <consortium name="Ensembl"/>
        </authorList>
    </citation>
    <scope>IDENTIFICATION</scope>
</reference>
<accession>A0A8C2ZY44</accession>
<name>A0A8C2ZY44_CYCLU</name>
<feature type="region of interest" description="Disordered" evidence="9">
    <location>
        <begin position="1"/>
        <end position="140"/>
    </location>
</feature>
<dbReference type="PANTHER" id="PTHR24037">
    <property type="entry name" value="HEART DEVELOPMENT PROTEIN WITH EGF-LIKE DOMAINS 1"/>
    <property type="match status" value="1"/>
</dbReference>